<evidence type="ECO:0000313" key="2">
    <source>
        <dbReference type="Proteomes" id="UP000095283"/>
    </source>
</evidence>
<dbReference type="PROSITE" id="PS50011">
    <property type="entry name" value="PROTEIN_KINASE_DOM"/>
    <property type="match status" value="1"/>
</dbReference>
<keyword evidence="2" id="KW-1185">Reference proteome</keyword>
<evidence type="ECO:0000313" key="3">
    <source>
        <dbReference type="WBParaSite" id="Hba_19008"/>
    </source>
</evidence>
<dbReference type="PANTHER" id="PTHR23257:SF958">
    <property type="entry name" value="SERINE_THREONINE-PROTEIN KINASE WNK4"/>
    <property type="match status" value="1"/>
</dbReference>
<protein>
    <submittedName>
        <fullName evidence="3">Protein kinase domain-containing protein</fullName>
    </submittedName>
</protein>
<accession>A0A1I7XMK0</accession>
<dbReference type="InterPro" id="IPR000719">
    <property type="entry name" value="Prot_kinase_dom"/>
</dbReference>
<sequence length="472" mass="52650">MLEPVVPGPGGRPSAIAAYKVCISPLSLIVELAPLGALNQLLASYRKSGARLALSVIKDSTMQSENVLVWHFPHPFSVQLDVLLKLGDYGISRSVLPSGGAKGFGGTEGFMAPEIVRFNGEEEYTQKVEILIVDCFSFGMFLYELITLKLPFEGEEHVKERLLEGARPVLLPHELLFPSPMLDLLVHCWSAHPESRPSSSQLVGYCSAPEFTHVLDVCELEESHPPFSILPLPTGDIELDDPDDFEAQLWLNGRDITVMSCTQFGWLDRKCIASPIRARFLSHVRDTVWSCDEAGRVTVFTSSLYELSTIQLPFLNSPLIQSPEFIGADIILLVGERQLQLLRLSEYNSIISLGTMDSPFPIRTATFVQQSNSRWEILLIIVNKRIQNITYVINSRYLYKHSFVKLSFLTFLHDFLLARTTLSSTSSESGLGWVRERMSETMDRIRGSPAPTCSHNTSESIIPVCIGSETLE</sequence>
<feature type="domain" description="Protein kinase" evidence="1">
    <location>
        <begin position="1"/>
        <end position="211"/>
    </location>
</feature>
<dbReference type="Pfam" id="PF00069">
    <property type="entry name" value="Pkinase"/>
    <property type="match status" value="1"/>
</dbReference>
<dbReference type="InterPro" id="IPR011009">
    <property type="entry name" value="Kinase-like_dom_sf"/>
</dbReference>
<name>A0A1I7XMK0_HETBA</name>
<dbReference type="InterPro" id="IPR050167">
    <property type="entry name" value="Ser_Thr_protein_kinase"/>
</dbReference>
<dbReference type="WBParaSite" id="Hba_19008">
    <property type="protein sequence ID" value="Hba_19008"/>
    <property type="gene ID" value="Hba_19008"/>
</dbReference>
<dbReference type="Gene3D" id="1.10.510.10">
    <property type="entry name" value="Transferase(Phosphotransferase) domain 1"/>
    <property type="match status" value="1"/>
</dbReference>
<dbReference type="GO" id="GO:0007165">
    <property type="term" value="P:signal transduction"/>
    <property type="evidence" value="ECO:0007669"/>
    <property type="project" value="TreeGrafter"/>
</dbReference>
<dbReference type="Proteomes" id="UP000095283">
    <property type="component" value="Unplaced"/>
</dbReference>
<dbReference type="GO" id="GO:0005524">
    <property type="term" value="F:ATP binding"/>
    <property type="evidence" value="ECO:0007669"/>
    <property type="project" value="InterPro"/>
</dbReference>
<proteinExistence type="predicted"/>
<evidence type="ECO:0000259" key="1">
    <source>
        <dbReference type="PROSITE" id="PS50011"/>
    </source>
</evidence>
<dbReference type="AlphaFoldDB" id="A0A1I7XMK0"/>
<reference evidence="3" key="1">
    <citation type="submission" date="2016-11" db="UniProtKB">
        <authorList>
            <consortium name="WormBaseParasite"/>
        </authorList>
    </citation>
    <scope>IDENTIFICATION</scope>
</reference>
<dbReference type="PANTHER" id="PTHR23257">
    <property type="entry name" value="SERINE-THREONINE PROTEIN KINASE"/>
    <property type="match status" value="1"/>
</dbReference>
<dbReference type="GO" id="GO:0004672">
    <property type="term" value="F:protein kinase activity"/>
    <property type="evidence" value="ECO:0007669"/>
    <property type="project" value="InterPro"/>
</dbReference>
<dbReference type="SUPFAM" id="SSF56112">
    <property type="entry name" value="Protein kinase-like (PK-like)"/>
    <property type="match status" value="1"/>
</dbReference>
<dbReference type="GO" id="GO:0005737">
    <property type="term" value="C:cytoplasm"/>
    <property type="evidence" value="ECO:0007669"/>
    <property type="project" value="TreeGrafter"/>
</dbReference>
<organism evidence="2 3">
    <name type="scientific">Heterorhabditis bacteriophora</name>
    <name type="common">Entomopathogenic nematode worm</name>
    <dbReference type="NCBI Taxonomy" id="37862"/>
    <lineage>
        <taxon>Eukaryota</taxon>
        <taxon>Metazoa</taxon>
        <taxon>Ecdysozoa</taxon>
        <taxon>Nematoda</taxon>
        <taxon>Chromadorea</taxon>
        <taxon>Rhabditida</taxon>
        <taxon>Rhabditina</taxon>
        <taxon>Rhabditomorpha</taxon>
        <taxon>Strongyloidea</taxon>
        <taxon>Heterorhabditidae</taxon>
        <taxon>Heterorhabditis</taxon>
    </lineage>
</organism>